<gene>
    <name evidence="4" type="ORF">EG028_07495</name>
</gene>
<comment type="caution">
    <text evidence="4">The sequence shown here is derived from an EMBL/GenBank/DDBJ whole genome shotgun (WGS) entry which is preliminary data.</text>
</comment>
<name>A0A3N4N306_9BACT</name>
<dbReference type="PROSITE" id="PS50231">
    <property type="entry name" value="RICIN_B_LECTIN"/>
    <property type="match status" value="1"/>
</dbReference>
<dbReference type="InterPro" id="IPR052025">
    <property type="entry name" value="Xyloglucanase_GH74"/>
</dbReference>
<evidence type="ECO:0000256" key="1">
    <source>
        <dbReference type="SAM" id="SignalP"/>
    </source>
</evidence>
<dbReference type="Pfam" id="PF14200">
    <property type="entry name" value="RicinB_lectin_2"/>
    <property type="match status" value="1"/>
</dbReference>
<dbReference type="InterPro" id="IPR035986">
    <property type="entry name" value="PKD_dom_sf"/>
</dbReference>
<feature type="domain" description="F5/8 type C" evidence="2">
    <location>
        <begin position="1059"/>
        <end position="1212"/>
    </location>
</feature>
<dbReference type="SUPFAM" id="SSF50370">
    <property type="entry name" value="Ricin B-like lectins"/>
    <property type="match status" value="1"/>
</dbReference>
<dbReference type="InterPro" id="IPR035992">
    <property type="entry name" value="Ricin_B-like_lectins"/>
</dbReference>
<evidence type="ECO:0000313" key="4">
    <source>
        <dbReference type="EMBL" id="RPD41993.1"/>
    </source>
</evidence>
<dbReference type="EMBL" id="RMBX01000003">
    <property type="protein sequence ID" value="RPD41993.1"/>
    <property type="molecule type" value="Genomic_DNA"/>
</dbReference>
<dbReference type="PANTHER" id="PTHR43739:SF5">
    <property type="entry name" value="EXO-ALPHA-SIALIDASE"/>
    <property type="match status" value="1"/>
</dbReference>
<dbReference type="InterPro" id="IPR013783">
    <property type="entry name" value="Ig-like_fold"/>
</dbReference>
<dbReference type="Pfam" id="PF00754">
    <property type="entry name" value="F5_F8_type_C"/>
    <property type="match status" value="1"/>
</dbReference>
<evidence type="ECO:0000259" key="2">
    <source>
        <dbReference type="PROSITE" id="PS50022"/>
    </source>
</evidence>
<dbReference type="GO" id="GO:0010411">
    <property type="term" value="P:xyloglucan metabolic process"/>
    <property type="evidence" value="ECO:0007669"/>
    <property type="project" value="TreeGrafter"/>
</dbReference>
<feature type="signal peptide" evidence="1">
    <location>
        <begin position="1"/>
        <end position="40"/>
    </location>
</feature>
<dbReference type="InterPro" id="IPR026444">
    <property type="entry name" value="Secre_tail"/>
</dbReference>
<dbReference type="CDD" id="cd15482">
    <property type="entry name" value="Sialidase_non-viral"/>
    <property type="match status" value="1"/>
</dbReference>
<dbReference type="InterPro" id="IPR022409">
    <property type="entry name" value="PKD/Chitinase_dom"/>
</dbReference>
<dbReference type="PANTHER" id="PTHR43739">
    <property type="entry name" value="XYLOGLUCANASE (EUROFUNG)"/>
    <property type="match status" value="1"/>
</dbReference>
<dbReference type="OrthoDB" id="9757809at2"/>
<dbReference type="Gene3D" id="2.60.120.260">
    <property type="entry name" value="Galactose-binding domain-like"/>
    <property type="match status" value="1"/>
</dbReference>
<dbReference type="InterPro" id="IPR036278">
    <property type="entry name" value="Sialidase_sf"/>
</dbReference>
<organism evidence="4 5">
    <name type="scientific">Chitinophaga barathri</name>
    <dbReference type="NCBI Taxonomy" id="1647451"/>
    <lineage>
        <taxon>Bacteria</taxon>
        <taxon>Pseudomonadati</taxon>
        <taxon>Bacteroidota</taxon>
        <taxon>Chitinophagia</taxon>
        <taxon>Chitinophagales</taxon>
        <taxon>Chitinophagaceae</taxon>
        <taxon>Chitinophaga</taxon>
    </lineage>
</organism>
<evidence type="ECO:0000259" key="3">
    <source>
        <dbReference type="PROSITE" id="PS50093"/>
    </source>
</evidence>
<feature type="domain" description="PKD" evidence="3">
    <location>
        <begin position="821"/>
        <end position="908"/>
    </location>
</feature>
<dbReference type="Gene3D" id="2.60.40.10">
    <property type="entry name" value="Immunoglobulins"/>
    <property type="match status" value="1"/>
</dbReference>
<dbReference type="SUPFAM" id="SSF50939">
    <property type="entry name" value="Sialidases"/>
    <property type="match status" value="1"/>
</dbReference>
<dbReference type="CDD" id="cd00146">
    <property type="entry name" value="PKD"/>
    <property type="match status" value="1"/>
</dbReference>
<dbReference type="RefSeq" id="WP_120514967.1">
    <property type="nucleotide sequence ID" value="NZ_QXZY01000002.1"/>
</dbReference>
<dbReference type="PROSITE" id="PS50022">
    <property type="entry name" value="FA58C_3"/>
    <property type="match status" value="1"/>
</dbReference>
<dbReference type="InterPro" id="IPR000601">
    <property type="entry name" value="PKD_dom"/>
</dbReference>
<sequence length="1305" mass="141938">MRNFAACRSLRTRHPIFISLRTFILAIALSLADGFETASAQQLEMKSNTGNPNMPNWVKLMYGDNPDPEKVTEEFEKYYETHPFEKNEYTQYYKRWIREIRRNPYSTPPGKKLSTYDVQQARNYLARSDQARSLRALSGVAAWTGIGPVNFDNGAAGTSYASGAAHVYTVEQSLSNTNVLYAGTATAGLYKSTDKGMNWTPLTDNMLVQSILSVEIDQGNHNTMYFGGNNKLYKTTDGGTTFNQAGDATFNSVNHSINDIVSRPGFASTLFVASSQGLYRSSDAGATFTQVMTGAFQEIEFKPGSNTTIYAIRQTGVKTEFYKSTDAGTSFTLKTTGWPNPTAAGEEQKRTEISVTPANANIVYALATGAANGGSGLYGIYKSTDSGESWSFACCGTGPGGPPSATNKNLMAWADDGTDDGGQYYYDLALDVNHSDANKIQLGAVNRWQSTDGGVTWTCPAKWSHSNKVDYVHADIHDIRFYGSDLWIACDGGIFYSADGGATFQIRMKGIMGTDFWGFGAGNWEGNRVMLGGTYHNGTLLKDNNTYTDGWISTGGGDNYLGAVSYANDRIVVFDYGRKQLTGNRTLAPINLTNGKLPNRSYTIGQSSDIIWDAQNYNIVYLGEGNQLWKSIDGGANYTSLYDFTEKVGNIAVGYKNPAIMYATTLGTVKKVYRSADGGASWTLVTPTGLSSTGVAFDVAVSSANPDHVWLARVNSTVDGQKVYKSTDGGTTWTNLSTTILNGEQVTNIVYQRGTNGGVYIGTKRAVYYRNNSMADWVLYNTGLPALSFSTRLHIDYKDAKILNATSRSVYMSDLYEATPPEAMIAVDGTTKTVGDTARFYNNSAHQVTSVSYSWSFPGGTPSTSTQRNPKVVYGAPGVYSVSMTVTDDQGNNSVTNTNFITVTGGLNLINDAIYELKPAHALTRNLQVYQGGTTDGTNVNIYTDNNSSHHRWKLVNLGGGYYKLQPQHTTGKALDVNGGFTANGTNVHMWTDNSGNAQKWKIVDVGGGYFKLQVYNDLSKVLDVQNAADSNNTNVQIYTDNASNAQKWRFDLISAPSCSSGGAVPAKSSWTVKYFDSEEPTGEGTNNGRAIHAIDGNTATYWHTAWSTGSPAHPHEIQIDLGACTSIGRIGYLPRQDAGTNGTIAQYEIYTSSDGVNWGTAAATGTWSTSGKTERIVTFTARNARYVRLRSLSSIGSGAWASAAEINVYEPLPMTVKAAPEETVVSSTVVYPNPAQQFLNIQLPGTAKLPLRYWIHNMDGRLRQFGMIPNSIHQLNIAPLANGIYILTIEGMEGRQTIRFVVQR</sequence>
<accession>A0A3N4N306</accession>
<dbReference type="CDD" id="cd00161">
    <property type="entry name" value="beta-trefoil_Ricin-like"/>
    <property type="match status" value="1"/>
</dbReference>
<feature type="chain" id="PRO_5018070703" evidence="1">
    <location>
        <begin position="41"/>
        <end position="1305"/>
    </location>
</feature>
<reference evidence="5" key="1">
    <citation type="submission" date="2018-11" db="EMBL/GenBank/DDBJ databases">
        <title>Chitinophaga lutea sp.nov., isolate from arsenic contaminated soil.</title>
        <authorList>
            <person name="Zong Y."/>
        </authorList>
    </citation>
    <scope>NUCLEOTIDE SEQUENCE [LARGE SCALE GENOMIC DNA]</scope>
    <source>
        <strain evidence="5">YLT18</strain>
    </source>
</reference>
<dbReference type="PROSITE" id="PS50093">
    <property type="entry name" value="PKD"/>
    <property type="match status" value="1"/>
</dbReference>
<keyword evidence="5" id="KW-1185">Reference proteome</keyword>
<dbReference type="InterPro" id="IPR008979">
    <property type="entry name" value="Galactose-bd-like_sf"/>
</dbReference>
<dbReference type="SUPFAM" id="SSF49785">
    <property type="entry name" value="Galactose-binding domain-like"/>
    <property type="match status" value="1"/>
</dbReference>
<dbReference type="InterPro" id="IPR000772">
    <property type="entry name" value="Ricin_B_lectin"/>
</dbReference>
<proteinExistence type="predicted"/>
<dbReference type="InterPro" id="IPR000421">
    <property type="entry name" value="FA58C"/>
</dbReference>
<dbReference type="SUPFAM" id="SSF49299">
    <property type="entry name" value="PKD domain"/>
    <property type="match status" value="1"/>
</dbReference>
<dbReference type="Proteomes" id="UP000279089">
    <property type="component" value="Unassembled WGS sequence"/>
</dbReference>
<dbReference type="InterPro" id="IPR015943">
    <property type="entry name" value="WD40/YVTN_repeat-like_dom_sf"/>
</dbReference>
<dbReference type="SMART" id="SM00231">
    <property type="entry name" value="FA58C"/>
    <property type="match status" value="1"/>
</dbReference>
<evidence type="ECO:0000313" key="5">
    <source>
        <dbReference type="Proteomes" id="UP000279089"/>
    </source>
</evidence>
<dbReference type="Pfam" id="PF18911">
    <property type="entry name" value="PKD_4"/>
    <property type="match status" value="1"/>
</dbReference>
<dbReference type="NCBIfam" id="TIGR04183">
    <property type="entry name" value="Por_Secre_tail"/>
    <property type="match status" value="1"/>
</dbReference>
<dbReference type="SUPFAM" id="SSF110296">
    <property type="entry name" value="Oligoxyloglucan reducing end-specific cellobiohydrolase"/>
    <property type="match status" value="2"/>
</dbReference>
<dbReference type="Pfam" id="PF18962">
    <property type="entry name" value="Por_Secre_tail"/>
    <property type="match status" value="1"/>
</dbReference>
<dbReference type="Gene3D" id="2.130.10.10">
    <property type="entry name" value="YVTN repeat-like/Quinoprotein amine dehydrogenase"/>
    <property type="match status" value="3"/>
</dbReference>
<protein>
    <submittedName>
        <fullName evidence="4">T9SS C-terminal target domain-containing protein</fullName>
    </submittedName>
</protein>
<dbReference type="SMART" id="SM00089">
    <property type="entry name" value="PKD"/>
    <property type="match status" value="1"/>
</dbReference>
<keyword evidence="1" id="KW-0732">Signal</keyword>
<dbReference type="SMART" id="SM00458">
    <property type="entry name" value="RICIN"/>
    <property type="match status" value="1"/>
</dbReference>
<dbReference type="Gene3D" id="2.80.10.50">
    <property type="match status" value="2"/>
</dbReference>